<dbReference type="Pfam" id="PF01825">
    <property type="entry name" value="GPS"/>
    <property type="match status" value="1"/>
</dbReference>
<evidence type="ECO:0000256" key="13">
    <source>
        <dbReference type="ARBA" id="ARBA00023180"/>
    </source>
</evidence>
<dbReference type="GeneTree" id="ENSGT00940000156348"/>
<keyword evidence="4" id="KW-0597">Phosphoprotein</keyword>
<evidence type="ECO:0000256" key="19">
    <source>
        <dbReference type="SAM" id="SignalP"/>
    </source>
</evidence>
<feature type="signal peptide" evidence="19">
    <location>
        <begin position="1"/>
        <end position="25"/>
    </location>
</feature>
<dbReference type="InterPro" id="IPR017981">
    <property type="entry name" value="GPCR_2-like_7TM"/>
</dbReference>
<dbReference type="PANTHER" id="PTHR12011:SF61">
    <property type="entry name" value="ADHESION G PROTEIN-COUPLED RECEPTOR L2"/>
    <property type="match status" value="1"/>
</dbReference>
<evidence type="ECO:0000256" key="12">
    <source>
        <dbReference type="ARBA" id="ARBA00023170"/>
    </source>
</evidence>
<evidence type="ECO:0000256" key="16">
    <source>
        <dbReference type="PROSITE-ProRule" id="PRU00446"/>
    </source>
</evidence>
<reference evidence="25" key="2">
    <citation type="submission" date="2025-09" db="UniProtKB">
        <authorList>
            <consortium name="Ensembl"/>
        </authorList>
    </citation>
    <scope>IDENTIFICATION</scope>
</reference>
<evidence type="ECO:0000256" key="2">
    <source>
        <dbReference type="ARBA" id="ARBA00007343"/>
    </source>
</evidence>
<reference evidence="25" key="1">
    <citation type="submission" date="2025-08" db="UniProtKB">
        <authorList>
            <consortium name="Ensembl"/>
        </authorList>
    </citation>
    <scope>IDENTIFICATION</scope>
</reference>
<keyword evidence="14" id="KW-0807">Transducer</keyword>
<dbReference type="PROSITE" id="PS50221">
    <property type="entry name" value="GAIN_B"/>
    <property type="match status" value="1"/>
</dbReference>
<evidence type="ECO:0000256" key="14">
    <source>
        <dbReference type="ARBA" id="ARBA00023224"/>
    </source>
</evidence>
<dbReference type="GO" id="GO:0007189">
    <property type="term" value="P:adenylate cyclase-activating G protein-coupled receptor signaling pathway"/>
    <property type="evidence" value="ECO:0007669"/>
    <property type="project" value="TreeGrafter"/>
</dbReference>
<dbReference type="Pfam" id="PF00002">
    <property type="entry name" value="7tm_2"/>
    <property type="match status" value="1"/>
</dbReference>
<dbReference type="Pfam" id="PF16489">
    <property type="entry name" value="GAIN"/>
    <property type="match status" value="1"/>
</dbReference>
<feature type="domain" description="GAIN-B" evidence="20">
    <location>
        <begin position="659"/>
        <end position="837"/>
    </location>
</feature>
<feature type="transmembrane region" description="Helical" evidence="18">
    <location>
        <begin position="1035"/>
        <end position="1058"/>
    </location>
</feature>
<feature type="domain" description="Olfactomedin-like" evidence="24">
    <location>
        <begin position="135"/>
        <end position="394"/>
    </location>
</feature>
<dbReference type="PRINTS" id="PR01444">
    <property type="entry name" value="LATROPHILIN"/>
</dbReference>
<evidence type="ECO:0000313" key="25">
    <source>
        <dbReference type="Ensembl" id="ENSNNAP00000002594.1"/>
    </source>
</evidence>
<dbReference type="InterPro" id="IPR017983">
    <property type="entry name" value="GPCR_2_secretin-like_CS"/>
</dbReference>
<feature type="transmembrane region" description="Helical" evidence="18">
    <location>
        <begin position="845"/>
        <end position="872"/>
    </location>
</feature>
<dbReference type="InterPro" id="IPR046338">
    <property type="entry name" value="GAIN_dom_sf"/>
</dbReference>
<dbReference type="Gene3D" id="2.60.120.740">
    <property type="match status" value="1"/>
</dbReference>
<dbReference type="PROSITE" id="PS50227">
    <property type="entry name" value="G_PROTEIN_RECEP_F2_3"/>
    <property type="match status" value="1"/>
</dbReference>
<keyword evidence="12" id="KW-0675">Receptor</keyword>
<dbReference type="PROSITE" id="PS51132">
    <property type="entry name" value="OLF"/>
    <property type="match status" value="1"/>
</dbReference>
<keyword evidence="6 19" id="KW-0732">Signal</keyword>
<dbReference type="GO" id="GO:0030246">
    <property type="term" value="F:carbohydrate binding"/>
    <property type="evidence" value="ECO:0007669"/>
    <property type="project" value="InterPro"/>
</dbReference>
<evidence type="ECO:0000259" key="22">
    <source>
        <dbReference type="PROSITE" id="PS50228"/>
    </source>
</evidence>
<dbReference type="GO" id="GO:0007166">
    <property type="term" value="P:cell surface receptor signaling pathway"/>
    <property type="evidence" value="ECO:0007669"/>
    <property type="project" value="InterPro"/>
</dbReference>
<comment type="subcellular location">
    <subcellularLocation>
        <location evidence="1">Cell membrane</location>
        <topology evidence="1">Multi-pass membrane protein</topology>
    </subcellularLocation>
    <subcellularLocation>
        <location evidence="15">Synaptic cell membrane</location>
    </subcellularLocation>
</comment>
<dbReference type="Pfam" id="PF02354">
    <property type="entry name" value="Latrophilin"/>
    <property type="match status" value="1"/>
</dbReference>
<keyword evidence="7 18" id="KW-1133">Transmembrane helix</keyword>
<feature type="transmembrane region" description="Helical" evidence="18">
    <location>
        <begin position="913"/>
        <end position="940"/>
    </location>
</feature>
<evidence type="ECO:0000313" key="26">
    <source>
        <dbReference type="Proteomes" id="UP000694559"/>
    </source>
</evidence>
<keyword evidence="11 16" id="KW-1015">Disulfide bond</keyword>
<feature type="chain" id="PRO_5034413994" evidence="19">
    <location>
        <begin position="26"/>
        <end position="1416"/>
    </location>
</feature>
<dbReference type="GO" id="GO:0097060">
    <property type="term" value="C:synaptic membrane"/>
    <property type="evidence" value="ECO:0007669"/>
    <property type="project" value="UniProtKB-SubCell"/>
</dbReference>
<keyword evidence="9" id="KW-0297">G-protein coupled receptor</keyword>
<dbReference type="InterPro" id="IPR003924">
    <property type="entry name" value="GPCR_2_latrophilin"/>
</dbReference>
<dbReference type="Pfam" id="PF02191">
    <property type="entry name" value="OLF"/>
    <property type="match status" value="1"/>
</dbReference>
<dbReference type="OrthoDB" id="1100386at2759"/>
<evidence type="ECO:0000256" key="3">
    <source>
        <dbReference type="ARBA" id="ARBA00022475"/>
    </source>
</evidence>
<evidence type="ECO:0000259" key="20">
    <source>
        <dbReference type="PROSITE" id="PS50221"/>
    </source>
</evidence>
<feature type="transmembrane region" description="Helical" evidence="18">
    <location>
        <begin position="952"/>
        <end position="971"/>
    </location>
</feature>
<dbReference type="Gene3D" id="4.10.1240.10">
    <property type="entry name" value="GPCR, family 2, extracellular hormone receptor domain"/>
    <property type="match status" value="1"/>
</dbReference>
<evidence type="ECO:0000256" key="1">
    <source>
        <dbReference type="ARBA" id="ARBA00004651"/>
    </source>
</evidence>
<dbReference type="GO" id="GO:0004930">
    <property type="term" value="F:G protein-coupled receptor activity"/>
    <property type="evidence" value="ECO:0007669"/>
    <property type="project" value="UniProtKB-KW"/>
</dbReference>
<evidence type="ECO:0000259" key="24">
    <source>
        <dbReference type="PROSITE" id="PS51132"/>
    </source>
</evidence>
<evidence type="ECO:0000256" key="8">
    <source>
        <dbReference type="ARBA" id="ARBA00023018"/>
    </source>
</evidence>
<feature type="domain" description="G-protein coupled receptors family 2 profile 1" evidence="21">
    <location>
        <begin position="469"/>
        <end position="526"/>
    </location>
</feature>
<dbReference type="PROSITE" id="PS50228">
    <property type="entry name" value="SUEL_LECTIN"/>
    <property type="match status" value="1"/>
</dbReference>
<evidence type="ECO:0000256" key="6">
    <source>
        <dbReference type="ARBA" id="ARBA00022729"/>
    </source>
</evidence>
<dbReference type="InterPro" id="IPR000203">
    <property type="entry name" value="GPS"/>
</dbReference>
<keyword evidence="10 18" id="KW-0472">Membrane</keyword>
<dbReference type="Pfam" id="PF02140">
    <property type="entry name" value="SUEL_Lectin"/>
    <property type="match status" value="1"/>
</dbReference>
<gene>
    <name evidence="25" type="primary">ADGRL2</name>
</gene>
<dbReference type="InterPro" id="IPR000832">
    <property type="entry name" value="GPCR_2_secretin-like"/>
</dbReference>
<feature type="region of interest" description="Disordered" evidence="17">
    <location>
        <begin position="435"/>
        <end position="455"/>
    </location>
</feature>
<evidence type="ECO:0000259" key="21">
    <source>
        <dbReference type="PROSITE" id="PS50227"/>
    </source>
</evidence>
<dbReference type="FunFam" id="2.60.120.740:FF:000001">
    <property type="entry name" value="Adhesion G protein-coupled receptor L2"/>
    <property type="match status" value="1"/>
</dbReference>
<proteinExistence type="inferred from homology"/>
<feature type="compositionally biased region" description="Polar residues" evidence="17">
    <location>
        <begin position="1321"/>
        <end position="1333"/>
    </location>
</feature>
<keyword evidence="8" id="KW-0770">Synapse</keyword>
<comment type="similarity">
    <text evidence="2">Belongs to the G-protein coupled receptor 2 family. Adhesion G-protein coupled receptor (ADGR) subfamily.</text>
</comment>
<feature type="region of interest" description="Disordered" evidence="17">
    <location>
        <begin position="1318"/>
        <end position="1358"/>
    </location>
</feature>
<dbReference type="Pfam" id="PF02793">
    <property type="entry name" value="HRM"/>
    <property type="match status" value="1"/>
</dbReference>
<dbReference type="FunFam" id="1.20.1070.10:FF:000011">
    <property type="entry name" value="Adhesion G protein-coupled receptor L2"/>
    <property type="match status" value="1"/>
</dbReference>
<feature type="domain" description="G-protein coupled receptors family 2 profile 2" evidence="23">
    <location>
        <begin position="847"/>
        <end position="1088"/>
    </location>
</feature>
<dbReference type="FunFam" id="4.10.1240.10:FF:000001">
    <property type="entry name" value="Adhesion G protein-coupled receptor L2"/>
    <property type="match status" value="1"/>
</dbReference>
<feature type="transmembrane region" description="Helical" evidence="18">
    <location>
        <begin position="991"/>
        <end position="1014"/>
    </location>
</feature>
<sequence>MVASDCRMKRFWLLLIVSFLQCSEGFSRAALPFGLVRRELSCEGYSIDLRCPGSDVIMIESANYGRTDDKICDADPFQMENTECFLPDAYKIMTQRCNNRTQCIVVTGSDVFPDPCPGTYKYLEVQYECVPYIFVCPGTLKAVVDSPNLYEAEQKAGAWCKDPLQAADKIYFMPWTPYRTDTLIEYASLEDFQNGRQQTTYKLPNRVDGTGFVVYDGAVFFNKERTRNIVKFDLRTRIKSGEAIINSANYHDTSPYRWGGKTDIDLAVDENGLWVIYATEQNNGMIVISQLNPYTLRFEATWETTYDKRAASNAFMICGVLYVVRSVYQDNESETGKNAIDYIYNTRLSRGEYVDISFPNMYHYIAAVDYNPRDNQLYVWNNNFILRYSLEFGPPDPAQVPTTAETITPSTELFKTTVSTTSTTPHKVPVSTTMAAGTKEDSKGPKSPPAVSTTKIPPVTSFFPLPERFCEPDVARGISWPQTQRGIMVERPCPKGTRGTASYLCMISTGTWNTKGPDLSNCTSHWVNQLAQKIRSGENAANLANELAKHTKGPIFAGDVSSSVRLMEQLVDILDAQLQDLKPNEKDSAGRSYNKLQKREKTCRAYLKAIVDTVDNLLRAEALESWKDMNSSEQAHAATMLLDTLEEGAFVLADNLLEPTRVAMPTDHIVLEVAVLSTEGQVQDLKFPQGNAGGNSIQLSSNTVKQNSRNGLAKLVFIIYKSLGRFLSTENATIKLGTEFAGRNSTIAVNSDVIAASINKESSRVYLTDPVLFTLAHIDPNNYFNANCSFWNYSERTMMGYWSTQGCKLIDTNKTHTTCACSHLTNFAILMAHRGIVYPNGMHGLLLTVITWVGIVISLVCLAICIFTFCFFRGLQSDRNTIHKNLCINLLIAEFIFLIGIDKTEYKIACPIFAGLLHFFFLAAFAWMCLEGVQLYLMLVEVFESEYSRKKYYYVAGYLFPATVVGVSAAIDYTSYGAKNACWLKVDNYFIWSFIGPVTFIILLNLIFLVITLCKMVKHSNTLKPDSSRLENIKSWALGAFALLCLLGLTWSFGLLYINEETIVMAYLFTVFNAFQGMFIFIFHCALQKKVRKEYGKCFRHSYCCGGLPTESPHSSVKASTTRTSARYSSGTQSRIRRMWNDTVRKQSESSFISGDINSTSTLNQGHSLNNARDTSAMDTLPLNGNFNNSYSLRNGDYNDSVQVVDCGLSLNDAAFEKMIISELVHNNLRGSHKNHNLERTLPIKAVIGGSSSEDDAIVADASSLMHSDNTGLELHQKELEAPLIPQRTHSLLYQPQKKVKMEGTDSYVSQLTAEVEDHLQSPNRDSLYTSMPNLRDSPYLESSPDIEEDLSPSRRSENEDIYYKSMPNLGAGHPLQMYYQISRGNSDGYIIPINKEGCIPEGDVREGQMQLVTSL</sequence>
<dbReference type="Gene3D" id="2.60.220.50">
    <property type="match status" value="1"/>
</dbReference>
<dbReference type="Ensembl" id="ENSNNAT00000002724.1">
    <property type="protein sequence ID" value="ENSNNAP00000002594.1"/>
    <property type="gene ID" value="ENSNNAG00000001776.1"/>
</dbReference>
<dbReference type="InterPro" id="IPR001879">
    <property type="entry name" value="GPCR_2_extracellular_dom"/>
</dbReference>
<feature type="disulfide bond" evidence="16">
    <location>
        <begin position="136"/>
        <end position="318"/>
    </location>
</feature>
<dbReference type="Gene3D" id="1.25.40.610">
    <property type="match status" value="1"/>
</dbReference>
<evidence type="ECO:0000256" key="5">
    <source>
        <dbReference type="ARBA" id="ARBA00022692"/>
    </source>
</evidence>
<accession>A0A8C6VDN0</accession>
<dbReference type="CDD" id="cd22845">
    <property type="entry name" value="Gal_Rha_Lectin_LPHN2"/>
    <property type="match status" value="1"/>
</dbReference>
<evidence type="ECO:0000256" key="18">
    <source>
        <dbReference type="SAM" id="Phobius"/>
    </source>
</evidence>
<evidence type="ECO:0000256" key="17">
    <source>
        <dbReference type="SAM" id="MobiDB-lite"/>
    </source>
</evidence>
<evidence type="ECO:0000256" key="9">
    <source>
        <dbReference type="ARBA" id="ARBA00023040"/>
    </source>
</evidence>
<evidence type="ECO:0000256" key="10">
    <source>
        <dbReference type="ARBA" id="ARBA00023136"/>
    </source>
</evidence>
<dbReference type="SMART" id="SM00284">
    <property type="entry name" value="OLF"/>
    <property type="match status" value="1"/>
</dbReference>
<dbReference type="PANTHER" id="PTHR12011">
    <property type="entry name" value="ADHESION G-PROTEIN COUPLED RECEPTOR"/>
    <property type="match status" value="1"/>
</dbReference>
<feature type="transmembrane region" description="Helical" evidence="18">
    <location>
        <begin position="884"/>
        <end position="901"/>
    </location>
</feature>
<dbReference type="PROSITE" id="PS50261">
    <property type="entry name" value="G_PROTEIN_RECEP_F2_4"/>
    <property type="match status" value="1"/>
</dbReference>
<dbReference type="FunFam" id="1.25.40.610:FF:000001">
    <property type="entry name" value="Adhesion G protein-coupled receptor L2"/>
    <property type="match status" value="1"/>
</dbReference>
<organism evidence="25 26">
    <name type="scientific">Naja naja</name>
    <name type="common">Indian cobra</name>
    <dbReference type="NCBI Taxonomy" id="35670"/>
    <lineage>
        <taxon>Eukaryota</taxon>
        <taxon>Metazoa</taxon>
        <taxon>Chordata</taxon>
        <taxon>Craniata</taxon>
        <taxon>Vertebrata</taxon>
        <taxon>Euteleostomi</taxon>
        <taxon>Lepidosauria</taxon>
        <taxon>Squamata</taxon>
        <taxon>Bifurcata</taxon>
        <taxon>Unidentata</taxon>
        <taxon>Episquamata</taxon>
        <taxon>Toxicofera</taxon>
        <taxon>Serpentes</taxon>
        <taxon>Colubroidea</taxon>
        <taxon>Elapidae</taxon>
        <taxon>Elapinae</taxon>
        <taxon>Naja</taxon>
    </lineage>
</organism>
<dbReference type="SMART" id="SM00303">
    <property type="entry name" value="GPS"/>
    <property type="match status" value="1"/>
</dbReference>
<evidence type="ECO:0000256" key="4">
    <source>
        <dbReference type="ARBA" id="ARBA00022553"/>
    </source>
</evidence>
<dbReference type="InterPro" id="IPR057244">
    <property type="entry name" value="GAIN_B"/>
</dbReference>
<dbReference type="SMART" id="SM00008">
    <property type="entry name" value="HormR"/>
    <property type="match status" value="1"/>
</dbReference>
<feature type="transmembrane region" description="Helical" evidence="18">
    <location>
        <begin position="1064"/>
        <end position="1087"/>
    </location>
</feature>
<keyword evidence="13" id="KW-0325">Glycoprotein</keyword>
<evidence type="ECO:0000256" key="7">
    <source>
        <dbReference type="ARBA" id="ARBA00022989"/>
    </source>
</evidence>
<protein>
    <submittedName>
        <fullName evidence="25">Adhesion G protein-coupled receptor L2</fullName>
    </submittedName>
</protein>
<name>A0A8C6VDN0_NAJNA</name>
<dbReference type="InterPro" id="IPR032471">
    <property type="entry name" value="AGRL2-4_GAIN_subdom_A"/>
</dbReference>
<dbReference type="SUPFAM" id="SSF81321">
    <property type="entry name" value="Family A G protein-coupled receptor-like"/>
    <property type="match status" value="1"/>
</dbReference>
<dbReference type="FunFam" id="2.60.220.50:FF:000001">
    <property type="entry name" value="Adhesion G protein-coupled receptor L2"/>
    <property type="match status" value="1"/>
</dbReference>
<dbReference type="PRINTS" id="PR00249">
    <property type="entry name" value="GPCRSECRETIN"/>
</dbReference>
<feature type="domain" description="SUEL-type lectin" evidence="22">
    <location>
        <begin position="41"/>
        <end position="130"/>
    </location>
</feature>
<dbReference type="Proteomes" id="UP000694559">
    <property type="component" value="Unplaced"/>
</dbReference>
<keyword evidence="26" id="KW-1185">Reference proteome</keyword>
<dbReference type="InterPro" id="IPR003334">
    <property type="entry name" value="GPCR_2_latrophilin_rcpt_C"/>
</dbReference>
<dbReference type="InterPro" id="IPR000922">
    <property type="entry name" value="Lectin_gal-bd_dom"/>
</dbReference>
<dbReference type="InterPro" id="IPR003112">
    <property type="entry name" value="Olfac-like_dom"/>
</dbReference>
<dbReference type="PROSITE" id="PS00650">
    <property type="entry name" value="G_PROTEIN_RECEP_F2_2"/>
    <property type="match status" value="1"/>
</dbReference>
<evidence type="ECO:0000256" key="15">
    <source>
        <dbReference type="ARBA" id="ARBA00034109"/>
    </source>
</evidence>
<evidence type="ECO:0000259" key="23">
    <source>
        <dbReference type="PROSITE" id="PS50261"/>
    </source>
</evidence>
<keyword evidence="5 18" id="KW-0812">Transmembrane</keyword>
<dbReference type="Gene3D" id="1.20.1070.10">
    <property type="entry name" value="Rhodopsin 7-helix transmembrane proteins"/>
    <property type="match status" value="1"/>
</dbReference>
<evidence type="ECO:0000256" key="11">
    <source>
        <dbReference type="ARBA" id="ARBA00023157"/>
    </source>
</evidence>
<keyword evidence="3" id="KW-1003">Cell membrane</keyword>
<dbReference type="InterPro" id="IPR043159">
    <property type="entry name" value="Lectin_gal-bd_sf"/>
</dbReference>
<dbReference type="InterPro" id="IPR036445">
    <property type="entry name" value="GPCR_2_extracell_dom_sf"/>
</dbReference>